<dbReference type="InterPro" id="IPR018060">
    <property type="entry name" value="HTH_AraC"/>
</dbReference>
<evidence type="ECO:0000256" key="3">
    <source>
        <dbReference type="ARBA" id="ARBA00023163"/>
    </source>
</evidence>
<dbReference type="InterPro" id="IPR050908">
    <property type="entry name" value="SmbC-like"/>
</dbReference>
<dbReference type="InterPro" id="IPR018062">
    <property type="entry name" value="HTH_AraC-typ_CS"/>
</dbReference>
<proteinExistence type="predicted"/>
<reference evidence="5" key="1">
    <citation type="submission" date="2021-03" db="EMBL/GenBank/DDBJ databases">
        <title>Antimicrobial resistance genes in bacteria isolated from Japanese honey, and their potential for conferring macrolide and lincosamide resistance in the American foulbrood pathogen Paenibacillus larvae.</title>
        <authorList>
            <person name="Okamoto M."/>
            <person name="Kumagai M."/>
            <person name="Kanamori H."/>
            <person name="Takamatsu D."/>
        </authorList>
    </citation>
    <scope>NUCLEOTIDE SEQUENCE</scope>
    <source>
        <strain evidence="5">J40TS1</strain>
    </source>
</reference>
<evidence type="ECO:0000259" key="4">
    <source>
        <dbReference type="PROSITE" id="PS01124"/>
    </source>
</evidence>
<feature type="domain" description="HTH araC/xylS-type" evidence="4">
    <location>
        <begin position="9"/>
        <end position="107"/>
    </location>
</feature>
<dbReference type="GO" id="GO:0003700">
    <property type="term" value="F:DNA-binding transcription factor activity"/>
    <property type="evidence" value="ECO:0007669"/>
    <property type="project" value="InterPro"/>
</dbReference>
<dbReference type="Gene3D" id="3.20.80.10">
    <property type="entry name" value="Regulatory factor, effector binding domain"/>
    <property type="match status" value="1"/>
</dbReference>
<evidence type="ECO:0000313" key="6">
    <source>
        <dbReference type="Proteomes" id="UP000683139"/>
    </source>
</evidence>
<dbReference type="EMBL" id="BOSE01000007">
    <property type="protein sequence ID" value="GIP18056.1"/>
    <property type="molecule type" value="Genomic_DNA"/>
</dbReference>
<comment type="caution">
    <text evidence="5">The sequence shown here is derived from an EMBL/GenBank/DDBJ whole genome shotgun (WGS) entry which is preliminary data.</text>
</comment>
<dbReference type="PANTHER" id="PTHR40055">
    <property type="entry name" value="TRANSCRIPTIONAL REGULATOR YGIV-RELATED"/>
    <property type="match status" value="1"/>
</dbReference>
<evidence type="ECO:0000256" key="2">
    <source>
        <dbReference type="ARBA" id="ARBA00023125"/>
    </source>
</evidence>
<dbReference type="AlphaFoldDB" id="A0A919YVK9"/>
<dbReference type="InterPro" id="IPR020449">
    <property type="entry name" value="Tscrpt_reg_AraC-type_HTH"/>
</dbReference>
<dbReference type="InterPro" id="IPR029442">
    <property type="entry name" value="GyrI-like"/>
</dbReference>
<keyword evidence="3" id="KW-0804">Transcription</keyword>
<evidence type="ECO:0000313" key="5">
    <source>
        <dbReference type="EMBL" id="GIP18056.1"/>
    </source>
</evidence>
<evidence type="ECO:0000256" key="1">
    <source>
        <dbReference type="ARBA" id="ARBA00023015"/>
    </source>
</evidence>
<dbReference type="InterPro" id="IPR009057">
    <property type="entry name" value="Homeodomain-like_sf"/>
</dbReference>
<accession>A0A919YVK9</accession>
<dbReference type="SUPFAM" id="SSF55136">
    <property type="entry name" value="Probable bacterial effector-binding domain"/>
    <property type="match status" value="1"/>
</dbReference>
<name>A0A919YVK9_9BACL</name>
<sequence length="308" mass="35879">MNEYIERIHQVTTYIEAHISEKLTLDKLAAVSNFSKYHFSRVFTAVVGITPAAYIVNERLKLAVRYLRETDKSMLEISLLCGYESVSHFNASFKKQFDMTPGKLRKILHEGRVVQDSKISQFIRNITKEQWNPPRYDQKEGNHFLRRIWNMNISVTQLPPLEVAYVRHVGSYLETYHAWQKLGQWAHEHQLYPPEQYFIGISLDDPNTTEELACRYDACVTLPAQFIKQADAVVQFKQLPGGLYGKYVFYDTLDKFAIAYQSVFGQWLPNSEYEPDDRDCLEFCMNDPSIDPEGKAKVDLYIPIRKRA</sequence>
<keyword evidence="6" id="KW-1185">Reference proteome</keyword>
<dbReference type="InterPro" id="IPR010499">
    <property type="entry name" value="AraC_E-bd"/>
</dbReference>
<dbReference type="SMART" id="SM00342">
    <property type="entry name" value="HTH_ARAC"/>
    <property type="match status" value="1"/>
</dbReference>
<dbReference type="PANTHER" id="PTHR40055:SF1">
    <property type="entry name" value="TRANSCRIPTIONAL REGULATOR YGIV-RELATED"/>
    <property type="match status" value="1"/>
</dbReference>
<dbReference type="SMART" id="SM00871">
    <property type="entry name" value="AraC_E_bind"/>
    <property type="match status" value="1"/>
</dbReference>
<dbReference type="Pfam" id="PF06445">
    <property type="entry name" value="GyrI-like"/>
    <property type="match status" value="1"/>
</dbReference>
<dbReference type="PROSITE" id="PS01124">
    <property type="entry name" value="HTH_ARAC_FAMILY_2"/>
    <property type="match status" value="1"/>
</dbReference>
<dbReference type="Gene3D" id="1.10.10.60">
    <property type="entry name" value="Homeodomain-like"/>
    <property type="match status" value="2"/>
</dbReference>
<dbReference type="PRINTS" id="PR00032">
    <property type="entry name" value="HTHARAC"/>
</dbReference>
<dbReference type="Pfam" id="PF12833">
    <property type="entry name" value="HTH_18"/>
    <property type="match status" value="1"/>
</dbReference>
<gene>
    <name evidence="5" type="ORF">J40TS1_36980</name>
</gene>
<organism evidence="5 6">
    <name type="scientific">Paenibacillus montaniterrae</name>
    <dbReference type="NCBI Taxonomy" id="429341"/>
    <lineage>
        <taxon>Bacteria</taxon>
        <taxon>Bacillati</taxon>
        <taxon>Bacillota</taxon>
        <taxon>Bacilli</taxon>
        <taxon>Bacillales</taxon>
        <taxon>Paenibacillaceae</taxon>
        <taxon>Paenibacillus</taxon>
    </lineage>
</organism>
<dbReference type="Proteomes" id="UP000683139">
    <property type="component" value="Unassembled WGS sequence"/>
</dbReference>
<keyword evidence="1" id="KW-0805">Transcription regulation</keyword>
<dbReference type="SUPFAM" id="SSF46689">
    <property type="entry name" value="Homeodomain-like"/>
    <property type="match status" value="2"/>
</dbReference>
<dbReference type="RefSeq" id="WP_213518036.1">
    <property type="nucleotide sequence ID" value="NZ_BOSE01000007.1"/>
</dbReference>
<protein>
    <recommendedName>
        <fullName evidence="4">HTH araC/xylS-type domain-containing protein</fullName>
    </recommendedName>
</protein>
<dbReference type="GO" id="GO:0043565">
    <property type="term" value="F:sequence-specific DNA binding"/>
    <property type="evidence" value="ECO:0007669"/>
    <property type="project" value="InterPro"/>
</dbReference>
<keyword evidence="2" id="KW-0238">DNA-binding</keyword>
<dbReference type="InterPro" id="IPR011256">
    <property type="entry name" value="Reg_factor_effector_dom_sf"/>
</dbReference>
<dbReference type="PROSITE" id="PS00041">
    <property type="entry name" value="HTH_ARAC_FAMILY_1"/>
    <property type="match status" value="1"/>
</dbReference>